<dbReference type="SUPFAM" id="SSF56399">
    <property type="entry name" value="ADP-ribosylation"/>
    <property type="match status" value="1"/>
</dbReference>
<comment type="caution">
    <text evidence="6">The sequence shown here is derived from an EMBL/GenBank/DDBJ whole genome shotgun (WGS) entry which is preliminary data.</text>
</comment>
<keyword evidence="1" id="KW-0677">Repeat</keyword>
<keyword evidence="4" id="KW-1133">Transmembrane helix</keyword>
<dbReference type="PROSITE" id="PS51996">
    <property type="entry name" value="TR_MART"/>
    <property type="match status" value="1"/>
</dbReference>
<evidence type="ECO:0000256" key="4">
    <source>
        <dbReference type="SAM" id="Phobius"/>
    </source>
</evidence>
<dbReference type="PANTHER" id="PTHR45641:SF19">
    <property type="entry name" value="NEPHROCYSTIN-3"/>
    <property type="match status" value="1"/>
</dbReference>
<dbReference type="SUPFAM" id="SSF48452">
    <property type="entry name" value="TPR-like"/>
    <property type="match status" value="1"/>
</dbReference>
<dbReference type="PROSITE" id="PS50005">
    <property type="entry name" value="TPR"/>
    <property type="match status" value="1"/>
</dbReference>
<evidence type="ECO:0000256" key="3">
    <source>
        <dbReference type="PROSITE-ProRule" id="PRU00339"/>
    </source>
</evidence>
<dbReference type="InterPro" id="IPR019734">
    <property type="entry name" value="TPR_rpt"/>
</dbReference>
<accession>A0A819LYN3</accession>
<name>A0A819LYN3_9BILA</name>
<dbReference type="Pfam" id="PF03496">
    <property type="entry name" value="ADPrib_exo_Tox"/>
    <property type="match status" value="1"/>
</dbReference>
<evidence type="ECO:0000313" key="8">
    <source>
        <dbReference type="Proteomes" id="UP000663823"/>
    </source>
</evidence>
<proteinExistence type="predicted"/>
<dbReference type="PANTHER" id="PTHR45641">
    <property type="entry name" value="TETRATRICOPEPTIDE REPEAT PROTEIN (AFU_ORTHOLOGUE AFUA_6G03870)"/>
    <property type="match status" value="1"/>
</dbReference>
<dbReference type="EMBL" id="CAJOBE010009593">
    <property type="protein sequence ID" value="CAF4088523.1"/>
    <property type="molecule type" value="Genomic_DNA"/>
</dbReference>
<keyword evidence="4" id="KW-0472">Membrane</keyword>
<dbReference type="Pfam" id="PF13424">
    <property type="entry name" value="TPR_12"/>
    <property type="match status" value="1"/>
</dbReference>
<dbReference type="SMART" id="SM00028">
    <property type="entry name" value="TPR"/>
    <property type="match status" value="5"/>
</dbReference>
<keyword evidence="2 3" id="KW-0802">TPR repeat</keyword>
<dbReference type="InterPro" id="IPR003540">
    <property type="entry name" value="ADP-ribosyltransferase"/>
</dbReference>
<dbReference type="EMBL" id="CAJOAX010006087">
    <property type="protein sequence ID" value="CAF3970005.1"/>
    <property type="molecule type" value="Genomic_DNA"/>
</dbReference>
<evidence type="ECO:0000259" key="5">
    <source>
        <dbReference type="Pfam" id="PF03496"/>
    </source>
</evidence>
<dbReference type="Gene3D" id="1.25.40.10">
    <property type="entry name" value="Tetratricopeptide repeat domain"/>
    <property type="match status" value="3"/>
</dbReference>
<feature type="repeat" description="TPR" evidence="3">
    <location>
        <begin position="279"/>
        <end position="312"/>
    </location>
</feature>
<keyword evidence="4" id="KW-0812">Transmembrane</keyword>
<dbReference type="Proteomes" id="UP000663874">
    <property type="component" value="Unassembled WGS sequence"/>
</dbReference>
<gene>
    <name evidence="7" type="ORF">FNK824_LOCUS30764</name>
    <name evidence="6" type="ORF">OTI717_LOCUS27381</name>
</gene>
<protein>
    <recommendedName>
        <fullName evidence="5">ADP ribosyltransferase domain-containing protein</fullName>
    </recommendedName>
</protein>
<dbReference type="AlphaFoldDB" id="A0A819LYN3"/>
<dbReference type="GO" id="GO:0005576">
    <property type="term" value="C:extracellular region"/>
    <property type="evidence" value="ECO:0007669"/>
    <property type="project" value="InterPro"/>
</dbReference>
<feature type="transmembrane region" description="Helical" evidence="4">
    <location>
        <begin position="577"/>
        <end position="599"/>
    </location>
</feature>
<evidence type="ECO:0000313" key="6">
    <source>
        <dbReference type="EMBL" id="CAF3970005.1"/>
    </source>
</evidence>
<evidence type="ECO:0000256" key="2">
    <source>
        <dbReference type="ARBA" id="ARBA00022803"/>
    </source>
</evidence>
<dbReference type="Proteomes" id="UP000663823">
    <property type="component" value="Unassembled WGS sequence"/>
</dbReference>
<sequence length="603" mass="70410">MDLFNYFDQNQTSTHNITEQQADFLWAQLFNEMIHHLPHDQKAKQEMIDTCRDYYRGNRTVLAKIDEFERTYHIDNSIRWYTKDTFIYKLINKALRTKDVEQLYVFRYYITDLSTSLNREYKNSHLTETIFLYRGATMSHDEFEKLKANKNHFISINGYFSTSRSRSVATIYVGSNTSTTNGVLFEIECDAKMNVIFADISHYSEIPDEEEVLFDLGAAFQIISVTQDNQQCPPIWIEIEDESSPILFGVLLNKMGLYEKCIRYFQNLLKDPPENTNIARIHFHLADAYDNKDDYDAALEHFETAHEMVGNRTDDVGLKELAYVWLYKGIVLNHKEDFTKSLEYSKKALKSFEKYYSPSSNHRDIASCLFTMGQSYFGLSEFGLYEGAPTPRLLAESLHCQERALNMQYACLPVDHFDIALTLAEISKIRYFMKDTDEAIEYGQKSLTILRQCLPADHLETAALSRYMATYYYEKGDLNLALDYFQQCLIIQRKCLPLDHVEIARTERNIARVLGDMGETEEALKYLREAGLINNLFVLYVALITRYLSTSWGIDPSITNNILCKLRTFLTYTSLSLVLWFIDILFFLTFLFLSFHVLFQKHQ</sequence>
<evidence type="ECO:0000256" key="1">
    <source>
        <dbReference type="ARBA" id="ARBA00022737"/>
    </source>
</evidence>
<reference evidence="6" key="1">
    <citation type="submission" date="2021-02" db="EMBL/GenBank/DDBJ databases">
        <authorList>
            <person name="Nowell W R."/>
        </authorList>
    </citation>
    <scope>NUCLEOTIDE SEQUENCE</scope>
</reference>
<dbReference type="Pfam" id="PF13181">
    <property type="entry name" value="TPR_8"/>
    <property type="match status" value="1"/>
</dbReference>
<feature type="domain" description="ADP ribosyltransferase" evidence="5">
    <location>
        <begin position="76"/>
        <end position="227"/>
    </location>
</feature>
<dbReference type="Gene3D" id="3.90.176.10">
    <property type="entry name" value="Toxin ADP-ribosyltransferase, Chain A, domain 1"/>
    <property type="match status" value="1"/>
</dbReference>
<organism evidence="6 8">
    <name type="scientific">Rotaria sordida</name>
    <dbReference type="NCBI Taxonomy" id="392033"/>
    <lineage>
        <taxon>Eukaryota</taxon>
        <taxon>Metazoa</taxon>
        <taxon>Spiralia</taxon>
        <taxon>Gnathifera</taxon>
        <taxon>Rotifera</taxon>
        <taxon>Eurotatoria</taxon>
        <taxon>Bdelloidea</taxon>
        <taxon>Philodinida</taxon>
        <taxon>Philodinidae</taxon>
        <taxon>Rotaria</taxon>
    </lineage>
</organism>
<evidence type="ECO:0000313" key="7">
    <source>
        <dbReference type="EMBL" id="CAF4088523.1"/>
    </source>
</evidence>
<dbReference type="InterPro" id="IPR011990">
    <property type="entry name" value="TPR-like_helical_dom_sf"/>
</dbReference>